<dbReference type="SUPFAM" id="SSF46894">
    <property type="entry name" value="C-terminal effector domain of the bipartite response regulators"/>
    <property type="match status" value="1"/>
</dbReference>
<dbReference type="PROSITE" id="PS50043">
    <property type="entry name" value="HTH_LUXR_2"/>
    <property type="match status" value="1"/>
</dbReference>
<dbReference type="InterPro" id="IPR016032">
    <property type="entry name" value="Sig_transdc_resp-reg_C-effctor"/>
</dbReference>
<accession>A0ABW0ZIL3</accession>
<dbReference type="SUPFAM" id="SSF52172">
    <property type="entry name" value="CheY-like"/>
    <property type="match status" value="1"/>
</dbReference>
<dbReference type="EMBL" id="JBHSNS010000010">
    <property type="protein sequence ID" value="MFC5730799.1"/>
    <property type="molecule type" value="Genomic_DNA"/>
</dbReference>
<evidence type="ECO:0000256" key="2">
    <source>
        <dbReference type="ARBA" id="ARBA00023125"/>
    </source>
</evidence>
<proteinExistence type="predicted"/>
<dbReference type="InterPro" id="IPR039420">
    <property type="entry name" value="WalR-like"/>
</dbReference>
<dbReference type="Pfam" id="PF00196">
    <property type="entry name" value="GerE"/>
    <property type="match status" value="1"/>
</dbReference>
<dbReference type="SMART" id="SM00421">
    <property type="entry name" value="HTH_LUXR"/>
    <property type="match status" value="1"/>
</dbReference>
<evidence type="ECO:0000256" key="1">
    <source>
        <dbReference type="ARBA" id="ARBA00022553"/>
    </source>
</evidence>
<evidence type="ECO:0000259" key="5">
    <source>
        <dbReference type="PROSITE" id="PS50110"/>
    </source>
</evidence>
<evidence type="ECO:0000313" key="7">
    <source>
        <dbReference type="Proteomes" id="UP001596072"/>
    </source>
</evidence>
<dbReference type="Proteomes" id="UP001596072">
    <property type="component" value="Unassembled WGS sequence"/>
</dbReference>
<evidence type="ECO:0000256" key="3">
    <source>
        <dbReference type="PROSITE-ProRule" id="PRU00169"/>
    </source>
</evidence>
<sequence length="214" mass="23327">MTDPRIRVVMADDHAPMRARIRQALESGGCEVLGEAADAATAVRLTLEHRPDVALLDIHMPGSGIRAAHDIGRVVPDTAIVMLTQSSDDEDLFDSLRAGASGYLLKDTDPARLADALRGVLTGEAAMSPRLVGRIMDEFRAPAKRRFLRTSPATGRLSAREWEVMELLAEGLSTQQVAARLFLSPTTVRVHVSTVLKKLRVTDRQSALKILRGE</sequence>
<name>A0ABW0ZIL3_9ACTN</name>
<dbReference type="RefSeq" id="WP_206056017.1">
    <property type="nucleotide sequence ID" value="NZ_JBHSNS010000010.1"/>
</dbReference>
<dbReference type="Gene3D" id="3.40.50.2300">
    <property type="match status" value="1"/>
</dbReference>
<organism evidence="6 7">
    <name type="scientific">Nocardioides vastitatis</name>
    <dbReference type="NCBI Taxonomy" id="2568655"/>
    <lineage>
        <taxon>Bacteria</taxon>
        <taxon>Bacillati</taxon>
        <taxon>Actinomycetota</taxon>
        <taxon>Actinomycetes</taxon>
        <taxon>Propionibacteriales</taxon>
        <taxon>Nocardioidaceae</taxon>
        <taxon>Nocardioides</taxon>
    </lineage>
</organism>
<evidence type="ECO:0000313" key="6">
    <source>
        <dbReference type="EMBL" id="MFC5730799.1"/>
    </source>
</evidence>
<reference evidence="7" key="1">
    <citation type="journal article" date="2019" name="Int. J. Syst. Evol. Microbiol.">
        <title>The Global Catalogue of Microorganisms (GCM) 10K type strain sequencing project: providing services to taxonomists for standard genome sequencing and annotation.</title>
        <authorList>
            <consortium name="The Broad Institute Genomics Platform"/>
            <consortium name="The Broad Institute Genome Sequencing Center for Infectious Disease"/>
            <person name="Wu L."/>
            <person name="Ma J."/>
        </authorList>
    </citation>
    <scope>NUCLEOTIDE SEQUENCE [LARGE SCALE GENOMIC DNA]</scope>
    <source>
        <strain evidence="7">YIM 94188</strain>
    </source>
</reference>
<feature type="domain" description="HTH luxR-type" evidence="4">
    <location>
        <begin position="150"/>
        <end position="214"/>
    </location>
</feature>
<dbReference type="Pfam" id="PF00072">
    <property type="entry name" value="Response_reg"/>
    <property type="match status" value="1"/>
</dbReference>
<evidence type="ECO:0000259" key="4">
    <source>
        <dbReference type="PROSITE" id="PS50043"/>
    </source>
</evidence>
<feature type="domain" description="Response regulatory" evidence="5">
    <location>
        <begin position="7"/>
        <end position="121"/>
    </location>
</feature>
<comment type="caution">
    <text evidence="6">The sequence shown here is derived from an EMBL/GenBank/DDBJ whole genome shotgun (WGS) entry which is preliminary data.</text>
</comment>
<dbReference type="InterPro" id="IPR000792">
    <property type="entry name" value="Tscrpt_reg_LuxR_C"/>
</dbReference>
<dbReference type="PRINTS" id="PR00038">
    <property type="entry name" value="HTHLUXR"/>
</dbReference>
<protein>
    <submittedName>
        <fullName evidence="6">Response regulator</fullName>
    </submittedName>
</protein>
<dbReference type="CDD" id="cd06170">
    <property type="entry name" value="LuxR_C_like"/>
    <property type="match status" value="1"/>
</dbReference>
<dbReference type="InterPro" id="IPR011006">
    <property type="entry name" value="CheY-like_superfamily"/>
</dbReference>
<feature type="modified residue" description="4-aspartylphosphate" evidence="3">
    <location>
        <position position="57"/>
    </location>
</feature>
<dbReference type="CDD" id="cd17535">
    <property type="entry name" value="REC_NarL-like"/>
    <property type="match status" value="1"/>
</dbReference>
<gene>
    <name evidence="6" type="ORF">ACFPQB_17900</name>
</gene>
<dbReference type="InterPro" id="IPR058245">
    <property type="entry name" value="NreC/VraR/RcsB-like_REC"/>
</dbReference>
<keyword evidence="2" id="KW-0238">DNA-binding</keyword>
<dbReference type="InterPro" id="IPR001789">
    <property type="entry name" value="Sig_transdc_resp-reg_receiver"/>
</dbReference>
<dbReference type="PROSITE" id="PS50110">
    <property type="entry name" value="RESPONSE_REGULATORY"/>
    <property type="match status" value="1"/>
</dbReference>
<keyword evidence="7" id="KW-1185">Reference proteome</keyword>
<dbReference type="PANTHER" id="PTHR43214">
    <property type="entry name" value="TWO-COMPONENT RESPONSE REGULATOR"/>
    <property type="match status" value="1"/>
</dbReference>
<dbReference type="SMART" id="SM00448">
    <property type="entry name" value="REC"/>
    <property type="match status" value="1"/>
</dbReference>
<keyword evidence="1 3" id="KW-0597">Phosphoprotein</keyword>